<gene>
    <name evidence="1" type="ORF">J2S74_002298</name>
</gene>
<accession>A0ABT9ZUJ6</accession>
<evidence type="ECO:0000313" key="1">
    <source>
        <dbReference type="EMBL" id="MDQ0254916.1"/>
    </source>
</evidence>
<proteinExistence type="predicted"/>
<dbReference type="RefSeq" id="WP_307325544.1">
    <property type="nucleotide sequence ID" value="NZ_JAUSUG010000008.1"/>
</dbReference>
<protein>
    <submittedName>
        <fullName evidence="1">Gamma-glutamylcyclotransferase (GGCT)/AIG2-like uncharacterized protein YtfP</fullName>
    </submittedName>
</protein>
<organism evidence="1 2">
    <name type="scientific">Evansella vedderi</name>
    <dbReference type="NCBI Taxonomy" id="38282"/>
    <lineage>
        <taxon>Bacteria</taxon>
        <taxon>Bacillati</taxon>
        <taxon>Bacillota</taxon>
        <taxon>Bacilli</taxon>
        <taxon>Bacillales</taxon>
        <taxon>Bacillaceae</taxon>
        <taxon>Evansella</taxon>
    </lineage>
</organism>
<name>A0ABT9ZUJ6_9BACI</name>
<comment type="caution">
    <text evidence="1">The sequence shown here is derived from an EMBL/GenBank/DDBJ whole genome shotgun (WGS) entry which is preliminary data.</text>
</comment>
<evidence type="ECO:0000313" key="2">
    <source>
        <dbReference type="Proteomes" id="UP001230005"/>
    </source>
</evidence>
<sequence length="169" mass="19866">MKLSEKQLQIITETVAKVLAEQKQKEEEDKKDKRYLNTVLLLKNYRGLVVHCENVKGELWEIDNKSIQDLDLEEITLESIESIKKSRKKTVAMVMFIQSKVEAYKSMCTEDELIRYRVLEKKYISPLKMSNRQIAESENIEKTAFYKYLKQATEDIQVLFFGVDAISFK</sequence>
<reference evidence="1 2" key="1">
    <citation type="submission" date="2023-07" db="EMBL/GenBank/DDBJ databases">
        <title>Genomic Encyclopedia of Type Strains, Phase IV (KMG-IV): sequencing the most valuable type-strain genomes for metagenomic binning, comparative biology and taxonomic classification.</title>
        <authorList>
            <person name="Goeker M."/>
        </authorList>
    </citation>
    <scope>NUCLEOTIDE SEQUENCE [LARGE SCALE GENOMIC DNA]</scope>
    <source>
        <strain evidence="1 2">DSM 9768</strain>
    </source>
</reference>
<keyword evidence="2" id="KW-1185">Reference proteome</keyword>
<dbReference type="Proteomes" id="UP001230005">
    <property type="component" value="Unassembled WGS sequence"/>
</dbReference>
<dbReference type="EMBL" id="JAUSUG010000008">
    <property type="protein sequence ID" value="MDQ0254916.1"/>
    <property type="molecule type" value="Genomic_DNA"/>
</dbReference>